<dbReference type="EMBL" id="LGUP01000350">
    <property type="protein sequence ID" value="KOG17658.1"/>
    <property type="molecule type" value="Genomic_DNA"/>
</dbReference>
<reference evidence="2 3" key="1">
    <citation type="submission" date="2015-06" db="EMBL/GenBank/DDBJ databases">
        <authorList>
            <person name="Hoefler B.C."/>
            <person name="Straight P.D."/>
        </authorList>
    </citation>
    <scope>NUCLEOTIDE SEQUENCE [LARGE SCALE GENOMIC DNA]</scope>
    <source>
        <strain evidence="2 3">NRRL 3427</strain>
    </source>
</reference>
<accession>A0A0L8JVJ6</accession>
<protein>
    <submittedName>
        <fullName evidence="2">Lytic transglycosylase</fullName>
    </submittedName>
</protein>
<dbReference type="SUPFAM" id="SSF53955">
    <property type="entry name" value="Lysozyme-like"/>
    <property type="match status" value="1"/>
</dbReference>
<dbReference type="AlphaFoldDB" id="A0A0L8JVJ6"/>
<gene>
    <name evidence="2" type="ORF">ADK34_26080</name>
</gene>
<dbReference type="Proteomes" id="UP000037023">
    <property type="component" value="Unassembled WGS sequence"/>
</dbReference>
<evidence type="ECO:0000313" key="3">
    <source>
        <dbReference type="Proteomes" id="UP000037023"/>
    </source>
</evidence>
<sequence>MSANTPGHSRGLKKTHKATIAGVAALGAAALTLSLVPGNGATETEPQALSGTQQVAWSYDAASPQAKALAASVTEQHTTVGLKAKQEAEAKAKAEAAAKAKAAKAKADAKAKAAAKAKADAKAKAAAKAKAEAKAKAAAKKRAAEKAAASRSVARTPVFANNLDGWIREALFIMDKHNIPGSYNGLHKNIMRESSGNPRAINNWDINAINGVPSKGLLQVIYPTFKAYHVPGTAFDQYDPVANIVAAANYAADRYGSIDNVNSAY</sequence>
<organism evidence="2 3">
    <name type="scientific">Streptomyces viridochromogenes</name>
    <dbReference type="NCBI Taxonomy" id="1938"/>
    <lineage>
        <taxon>Bacteria</taxon>
        <taxon>Bacillati</taxon>
        <taxon>Actinomycetota</taxon>
        <taxon>Actinomycetes</taxon>
        <taxon>Kitasatosporales</taxon>
        <taxon>Streptomycetaceae</taxon>
        <taxon>Streptomyces</taxon>
    </lineage>
</organism>
<dbReference type="InterPro" id="IPR008258">
    <property type="entry name" value="Transglycosylase_SLT_dom_1"/>
</dbReference>
<proteinExistence type="predicted"/>
<dbReference type="Pfam" id="PF01464">
    <property type="entry name" value="SLT"/>
    <property type="match status" value="1"/>
</dbReference>
<comment type="caution">
    <text evidence="2">The sequence shown here is derived from an EMBL/GenBank/DDBJ whole genome shotgun (WGS) entry which is preliminary data.</text>
</comment>
<dbReference type="OrthoDB" id="4629613at2"/>
<evidence type="ECO:0000259" key="1">
    <source>
        <dbReference type="Pfam" id="PF01464"/>
    </source>
</evidence>
<feature type="domain" description="Transglycosylase SLT" evidence="1">
    <location>
        <begin position="190"/>
        <end position="262"/>
    </location>
</feature>
<evidence type="ECO:0000313" key="2">
    <source>
        <dbReference type="EMBL" id="KOG17658.1"/>
    </source>
</evidence>
<dbReference type="InterPro" id="IPR023346">
    <property type="entry name" value="Lysozyme-like_dom_sf"/>
</dbReference>
<name>A0A0L8JVJ6_STRVR</name>
<dbReference type="RefSeq" id="WP_033204137.1">
    <property type="nucleotide sequence ID" value="NZ_LGUP01000350.1"/>
</dbReference>
<dbReference type="PATRIC" id="fig|1938.6.peg.5608"/>